<gene>
    <name evidence="2" type="ORF">K431DRAFT_349996</name>
</gene>
<dbReference type="Proteomes" id="UP000799441">
    <property type="component" value="Unassembled WGS sequence"/>
</dbReference>
<keyword evidence="3" id="KW-1185">Reference proteome</keyword>
<dbReference type="EMBL" id="MU003858">
    <property type="protein sequence ID" value="KAF2716909.1"/>
    <property type="molecule type" value="Genomic_DNA"/>
</dbReference>
<dbReference type="Pfam" id="PF24864">
    <property type="entry name" value="DUF7730"/>
    <property type="match status" value="1"/>
</dbReference>
<accession>A0A9P4UJZ3</accession>
<sequence>MDLYDQTPDRLILYIGFTGFDNSFEYCSQIVESCIEPYRGLPWGPQLQRCLRRPCRSAAVPMGRSRCREKYAGFFGKTCDYPVLADFSGNCGFWRMPPEVRHIVYLHLFAECTFHVNSTAHGGLSFGNRSRRDVKESVPCSYPRSSTTCLPLLLTCRNIFEEGVKVLYSSTRFIATSCIAAMQLFEGLDQSRGLPAIRELRLPIDMPKHPHTNWNARRDWHGLFRFLSTRMTGLRDLRLDLEIAQLTKNTILTESNEDGAEWIGPVVELARTANKNRRCTVRITLRFGLVNEHEDEKELEYCLDQNEDETHDLSDYPKGLITLVPNVQARQFGKRKSTTETKSIKLMTSLALKQLLVPFLCSRLVLASALLLAVPASSRRHDFWALSPSTVLSFELVPPVLTAVPLFSLLRSILSTQSINVPLIKPVLIFGFHPLTYCCSTDELKYCFDRTFSKEALQALFIFPCGYLDLLVFQAFKRYFSLSSPFATLDHQMSNALSATATPPATSVLSLLDP</sequence>
<comment type="caution">
    <text evidence="2">The sequence shown here is derived from an EMBL/GenBank/DDBJ whole genome shotgun (WGS) entry which is preliminary data.</text>
</comment>
<dbReference type="OrthoDB" id="515692at2759"/>
<evidence type="ECO:0000259" key="1">
    <source>
        <dbReference type="Pfam" id="PF24864"/>
    </source>
</evidence>
<proteinExistence type="predicted"/>
<reference evidence="2" key="1">
    <citation type="journal article" date="2020" name="Stud. Mycol.">
        <title>101 Dothideomycetes genomes: a test case for predicting lifestyles and emergence of pathogens.</title>
        <authorList>
            <person name="Haridas S."/>
            <person name="Albert R."/>
            <person name="Binder M."/>
            <person name="Bloem J."/>
            <person name="Labutti K."/>
            <person name="Salamov A."/>
            <person name="Andreopoulos B."/>
            <person name="Baker S."/>
            <person name="Barry K."/>
            <person name="Bills G."/>
            <person name="Bluhm B."/>
            <person name="Cannon C."/>
            <person name="Castanera R."/>
            <person name="Culley D."/>
            <person name="Daum C."/>
            <person name="Ezra D."/>
            <person name="Gonzalez J."/>
            <person name="Henrissat B."/>
            <person name="Kuo A."/>
            <person name="Liang C."/>
            <person name="Lipzen A."/>
            <person name="Lutzoni F."/>
            <person name="Magnuson J."/>
            <person name="Mondo S."/>
            <person name="Nolan M."/>
            <person name="Ohm R."/>
            <person name="Pangilinan J."/>
            <person name="Park H.-J."/>
            <person name="Ramirez L."/>
            <person name="Alfaro M."/>
            <person name="Sun H."/>
            <person name="Tritt A."/>
            <person name="Yoshinaga Y."/>
            <person name="Zwiers L.-H."/>
            <person name="Turgeon B."/>
            <person name="Goodwin S."/>
            <person name="Spatafora J."/>
            <person name="Crous P."/>
            <person name="Grigoriev I."/>
        </authorList>
    </citation>
    <scope>NUCLEOTIDE SEQUENCE</scope>
    <source>
        <strain evidence="2">CBS 116435</strain>
    </source>
</reference>
<feature type="domain" description="DUF7730" evidence="1">
    <location>
        <begin position="93"/>
        <end position="242"/>
    </location>
</feature>
<dbReference type="PANTHER" id="PTHR38790">
    <property type="entry name" value="2EXR DOMAIN-CONTAINING PROTEIN-RELATED"/>
    <property type="match status" value="1"/>
</dbReference>
<dbReference type="InterPro" id="IPR056632">
    <property type="entry name" value="DUF7730"/>
</dbReference>
<protein>
    <recommendedName>
        <fullName evidence="1">DUF7730 domain-containing protein</fullName>
    </recommendedName>
</protein>
<organism evidence="2 3">
    <name type="scientific">Polychaeton citri CBS 116435</name>
    <dbReference type="NCBI Taxonomy" id="1314669"/>
    <lineage>
        <taxon>Eukaryota</taxon>
        <taxon>Fungi</taxon>
        <taxon>Dikarya</taxon>
        <taxon>Ascomycota</taxon>
        <taxon>Pezizomycotina</taxon>
        <taxon>Dothideomycetes</taxon>
        <taxon>Dothideomycetidae</taxon>
        <taxon>Capnodiales</taxon>
        <taxon>Capnodiaceae</taxon>
        <taxon>Polychaeton</taxon>
    </lineage>
</organism>
<name>A0A9P4UJZ3_9PEZI</name>
<evidence type="ECO:0000313" key="3">
    <source>
        <dbReference type="Proteomes" id="UP000799441"/>
    </source>
</evidence>
<dbReference type="AlphaFoldDB" id="A0A9P4UJZ3"/>
<evidence type="ECO:0000313" key="2">
    <source>
        <dbReference type="EMBL" id="KAF2716909.1"/>
    </source>
</evidence>